<dbReference type="EMBL" id="WKJH01000030">
    <property type="protein sequence ID" value="MRX66158.1"/>
    <property type="molecule type" value="Genomic_DNA"/>
</dbReference>
<evidence type="ECO:0000313" key="1">
    <source>
        <dbReference type="EMBL" id="MRX66158.1"/>
    </source>
</evidence>
<protein>
    <submittedName>
        <fullName evidence="1">Nuclear transport factor 2 family protein</fullName>
    </submittedName>
</protein>
<sequence length="170" mass="19623">MKNLSLLLLTAILFIGCQQKGQKRYTQKSPEIDTVKKLTANYNNKSYDINLYADTAKTYYNTKDNHMSPSETIAYHKQNDAVYSKRGFLEADQEYEMVVTDDGETWVNCWLDWEATLAANNQKYDMPVHLTYQFVNGKIVKEYGYWDPSALVLAFNEAEAKKVADEEESD</sequence>
<dbReference type="SUPFAM" id="SSF54427">
    <property type="entry name" value="NTF2-like"/>
    <property type="match status" value="1"/>
</dbReference>
<gene>
    <name evidence="1" type="ORF">GJ691_18545</name>
</gene>
<dbReference type="PROSITE" id="PS51257">
    <property type="entry name" value="PROKAR_LIPOPROTEIN"/>
    <property type="match status" value="1"/>
</dbReference>
<reference evidence="1 2" key="1">
    <citation type="submission" date="2019-11" db="EMBL/GenBank/DDBJ databases">
        <title>Maribacter lutea sp. nov., a marine bacterium isolated from intertidal sand.</title>
        <authorList>
            <person name="Liu A."/>
        </authorList>
    </citation>
    <scope>NUCLEOTIDE SEQUENCE [LARGE SCALE GENOMIC DNA]</scope>
    <source>
        <strain evidence="1 2">RZ05</strain>
    </source>
</reference>
<dbReference type="Proteomes" id="UP000443153">
    <property type="component" value="Unassembled WGS sequence"/>
</dbReference>
<dbReference type="RefSeq" id="WP_154369701.1">
    <property type="nucleotide sequence ID" value="NZ_WKJH01000030.1"/>
</dbReference>
<proteinExistence type="predicted"/>
<dbReference type="AlphaFoldDB" id="A0A6I2MR84"/>
<organism evidence="1 2">
    <name type="scientific">Maribacter luteus</name>
    <dbReference type="NCBI Taxonomy" id="2594478"/>
    <lineage>
        <taxon>Bacteria</taxon>
        <taxon>Pseudomonadati</taxon>
        <taxon>Bacteroidota</taxon>
        <taxon>Flavobacteriia</taxon>
        <taxon>Flavobacteriales</taxon>
        <taxon>Flavobacteriaceae</taxon>
        <taxon>Maribacter</taxon>
    </lineage>
</organism>
<dbReference type="Gene3D" id="3.10.450.50">
    <property type="match status" value="1"/>
</dbReference>
<accession>A0A6I2MR84</accession>
<comment type="caution">
    <text evidence="1">The sequence shown here is derived from an EMBL/GenBank/DDBJ whole genome shotgun (WGS) entry which is preliminary data.</text>
</comment>
<evidence type="ECO:0000313" key="2">
    <source>
        <dbReference type="Proteomes" id="UP000443153"/>
    </source>
</evidence>
<dbReference type="OrthoDB" id="824753at2"/>
<dbReference type="InterPro" id="IPR032710">
    <property type="entry name" value="NTF2-like_dom_sf"/>
</dbReference>
<keyword evidence="2" id="KW-1185">Reference proteome</keyword>
<name>A0A6I2MR84_9FLAO</name>